<comment type="caution">
    <text evidence="2">The sequence shown here is derived from an EMBL/GenBank/DDBJ whole genome shotgun (WGS) entry which is preliminary data.</text>
</comment>
<evidence type="ECO:0000256" key="1">
    <source>
        <dbReference type="SAM" id="MobiDB-lite"/>
    </source>
</evidence>
<proteinExistence type="predicted"/>
<reference evidence="2" key="1">
    <citation type="submission" date="2020-06" db="EMBL/GenBank/DDBJ databases">
        <title>Draft genome of Bugula neritina, a colonial animal packing powerful symbionts and potential medicines.</title>
        <authorList>
            <person name="Rayko M."/>
        </authorList>
    </citation>
    <scope>NUCLEOTIDE SEQUENCE [LARGE SCALE GENOMIC DNA]</scope>
    <source>
        <strain evidence="2">Kwan_BN1</strain>
    </source>
</reference>
<gene>
    <name evidence="2" type="ORF">EB796_003342</name>
</gene>
<dbReference type="Proteomes" id="UP000593567">
    <property type="component" value="Unassembled WGS sequence"/>
</dbReference>
<dbReference type="AlphaFoldDB" id="A0A7J7KLE6"/>
<evidence type="ECO:0000313" key="2">
    <source>
        <dbReference type="EMBL" id="KAF6038356.1"/>
    </source>
</evidence>
<feature type="region of interest" description="Disordered" evidence="1">
    <location>
        <begin position="1"/>
        <end position="95"/>
    </location>
</feature>
<feature type="compositionally biased region" description="Polar residues" evidence="1">
    <location>
        <begin position="19"/>
        <end position="28"/>
    </location>
</feature>
<organism evidence="2 3">
    <name type="scientific">Bugula neritina</name>
    <name type="common">Brown bryozoan</name>
    <name type="synonym">Sertularia neritina</name>
    <dbReference type="NCBI Taxonomy" id="10212"/>
    <lineage>
        <taxon>Eukaryota</taxon>
        <taxon>Metazoa</taxon>
        <taxon>Spiralia</taxon>
        <taxon>Lophotrochozoa</taxon>
        <taxon>Bryozoa</taxon>
        <taxon>Gymnolaemata</taxon>
        <taxon>Cheilostomatida</taxon>
        <taxon>Flustrina</taxon>
        <taxon>Buguloidea</taxon>
        <taxon>Bugulidae</taxon>
        <taxon>Bugula</taxon>
    </lineage>
</organism>
<dbReference type="EMBL" id="VXIV02000424">
    <property type="protein sequence ID" value="KAF6038356.1"/>
    <property type="molecule type" value="Genomic_DNA"/>
</dbReference>
<name>A0A7J7KLE6_BUGNE</name>
<protein>
    <submittedName>
        <fullName evidence="2">Uncharacterized protein</fullName>
    </submittedName>
</protein>
<evidence type="ECO:0000313" key="3">
    <source>
        <dbReference type="Proteomes" id="UP000593567"/>
    </source>
</evidence>
<feature type="compositionally biased region" description="Polar residues" evidence="1">
    <location>
        <begin position="36"/>
        <end position="47"/>
    </location>
</feature>
<keyword evidence="3" id="KW-1185">Reference proteome</keyword>
<sequence length="95" mass="10112">MLKFAGGAPPASGVPEATGSRQVHSSMTRPHGTASGGRQITSTNPMQNGMAPDFAREATRMTSGQTSAGLMSNSLRRRSKEDGMVTRSKSRMMRK</sequence>
<feature type="compositionally biased region" description="Polar residues" evidence="1">
    <location>
        <begin position="60"/>
        <end position="74"/>
    </location>
</feature>
<accession>A0A7J7KLE6</accession>